<dbReference type="Proteomes" id="UP000199561">
    <property type="component" value="Unassembled WGS sequence"/>
</dbReference>
<feature type="coiled-coil region" evidence="1">
    <location>
        <begin position="91"/>
        <end position="164"/>
    </location>
</feature>
<keyword evidence="5" id="KW-1185">Reference proteome</keyword>
<name>A0A1I4P175_9PROT</name>
<dbReference type="RefSeq" id="WP_090667758.1">
    <property type="nucleotide sequence ID" value="NZ_CAJNAP010000011.1"/>
</dbReference>
<sequence>MRQRDFILSALTAITALLALLAVTTDVRAGIYKLVDEDGRVTYTNTPARGAQKLQFGAPEAFGSRAAVKAVVTTPPTSMGNFPKVSAIQQKRRDDQRRQILENELAEETKRLLEMQRALDDAKRSLQVQADSTMAGSLSDDERITQLRKQVASHERNVMALRTELEKL</sequence>
<dbReference type="Proteomes" id="UP000601736">
    <property type="component" value="Unassembled WGS sequence"/>
</dbReference>
<evidence type="ECO:0000256" key="1">
    <source>
        <dbReference type="SAM" id="Coils"/>
    </source>
</evidence>
<dbReference type="EMBL" id="CAJNAP010000011">
    <property type="protein sequence ID" value="CAE6500426.1"/>
    <property type="molecule type" value="Genomic_DNA"/>
</dbReference>
<organism evidence="4 5">
    <name type="scientific">Nitrosomonas nitrosa</name>
    <dbReference type="NCBI Taxonomy" id="52442"/>
    <lineage>
        <taxon>Bacteria</taxon>
        <taxon>Pseudomonadati</taxon>
        <taxon>Pseudomonadota</taxon>
        <taxon>Betaproteobacteria</taxon>
        <taxon>Nitrosomonadales</taxon>
        <taxon>Nitrosomonadaceae</taxon>
        <taxon>Nitrosomonas</taxon>
    </lineage>
</organism>
<dbReference type="STRING" id="52442.SAMN05421880_109102"/>
<protein>
    <recommendedName>
        <fullName evidence="2">DUF4124 domain-containing protein</fullName>
    </recommendedName>
</protein>
<gene>
    <name evidence="3" type="ORF">NMYAN_190023</name>
    <name evidence="4" type="ORF">SAMN05421880_109102</name>
</gene>
<evidence type="ECO:0000313" key="4">
    <source>
        <dbReference type="EMBL" id="SFM21277.1"/>
    </source>
</evidence>
<evidence type="ECO:0000259" key="2">
    <source>
        <dbReference type="Pfam" id="PF13511"/>
    </source>
</evidence>
<evidence type="ECO:0000313" key="5">
    <source>
        <dbReference type="Proteomes" id="UP000199561"/>
    </source>
</evidence>
<reference evidence="3" key="2">
    <citation type="submission" date="2021-02" db="EMBL/GenBank/DDBJ databases">
        <authorList>
            <person name="Han P."/>
        </authorList>
    </citation>
    <scope>NUCLEOTIDE SEQUENCE</scope>
    <source>
        <strain evidence="3">Nitrosomonas nitrosa 18-3D</strain>
    </source>
</reference>
<proteinExistence type="predicted"/>
<keyword evidence="1" id="KW-0175">Coiled coil</keyword>
<dbReference type="OrthoDB" id="8547929at2"/>
<dbReference type="Pfam" id="PF13511">
    <property type="entry name" value="DUF4124"/>
    <property type="match status" value="1"/>
</dbReference>
<dbReference type="EMBL" id="FOUF01000009">
    <property type="protein sequence ID" value="SFM21277.1"/>
    <property type="molecule type" value="Genomic_DNA"/>
</dbReference>
<accession>A0A1I4P175</accession>
<evidence type="ECO:0000313" key="3">
    <source>
        <dbReference type="EMBL" id="CAE6500426.1"/>
    </source>
</evidence>
<dbReference type="AlphaFoldDB" id="A0A1I4P175"/>
<feature type="domain" description="DUF4124" evidence="2">
    <location>
        <begin position="18"/>
        <end position="58"/>
    </location>
</feature>
<reference evidence="4 5" key="1">
    <citation type="submission" date="2016-10" db="EMBL/GenBank/DDBJ databases">
        <authorList>
            <person name="de Groot N.N."/>
        </authorList>
    </citation>
    <scope>NUCLEOTIDE SEQUENCE [LARGE SCALE GENOMIC DNA]</scope>
    <source>
        <strain evidence="4 5">Nm146</strain>
    </source>
</reference>
<dbReference type="InterPro" id="IPR025392">
    <property type="entry name" value="DUF4124"/>
</dbReference>